<dbReference type="PROSITE" id="PS51048">
    <property type="entry name" value="SGS"/>
    <property type="match status" value="1"/>
</dbReference>
<gene>
    <name evidence="4" type="ORF">K437DRAFT_228016</name>
</gene>
<evidence type="ECO:0000256" key="1">
    <source>
        <dbReference type="SAM" id="MobiDB-lite"/>
    </source>
</evidence>
<comment type="caution">
    <text evidence="4">The sequence shown here is derived from an EMBL/GenBank/DDBJ whole genome shotgun (WGS) entry which is preliminary data.</text>
</comment>
<evidence type="ECO:0000313" key="4">
    <source>
        <dbReference type="EMBL" id="KDN39403.1"/>
    </source>
</evidence>
<dbReference type="STRING" id="1037660.A0A066VGI6"/>
<dbReference type="OrthoDB" id="1898560at2759"/>
<dbReference type="RefSeq" id="XP_013241028.1">
    <property type="nucleotide sequence ID" value="XM_013385574.1"/>
</dbReference>
<dbReference type="GO" id="GO:0051087">
    <property type="term" value="F:protein-folding chaperone binding"/>
    <property type="evidence" value="ECO:0007669"/>
    <property type="project" value="InterPro"/>
</dbReference>
<dbReference type="InParanoid" id="A0A066VGI6"/>
<name>A0A066VGI6_TILAU</name>
<dbReference type="InterPro" id="IPR007699">
    <property type="entry name" value="SGS_dom"/>
</dbReference>
<dbReference type="Pfam" id="PF05002">
    <property type="entry name" value="SGS"/>
    <property type="match status" value="1"/>
</dbReference>
<dbReference type="EMBL" id="JMSN01000105">
    <property type="protein sequence ID" value="KDN39403.1"/>
    <property type="molecule type" value="Genomic_DNA"/>
</dbReference>
<feature type="compositionally biased region" description="Low complexity" evidence="1">
    <location>
        <begin position="112"/>
        <end position="128"/>
    </location>
</feature>
<proteinExistence type="predicted"/>
<evidence type="ECO:0000259" key="3">
    <source>
        <dbReference type="PROSITE" id="PS51203"/>
    </source>
</evidence>
<dbReference type="AlphaFoldDB" id="A0A066VGI6"/>
<dbReference type="PANTHER" id="PTHR45862">
    <property type="entry name" value="PROTEIN SGT1 HOMOLOG"/>
    <property type="match status" value="1"/>
</dbReference>
<feature type="domain" description="SGS" evidence="2">
    <location>
        <begin position="122"/>
        <end position="210"/>
    </location>
</feature>
<dbReference type="Proteomes" id="UP000027361">
    <property type="component" value="Unassembled WGS sequence"/>
</dbReference>
<dbReference type="InterPro" id="IPR044563">
    <property type="entry name" value="Sgt1-like"/>
</dbReference>
<feature type="compositionally biased region" description="Polar residues" evidence="1">
    <location>
        <begin position="175"/>
        <end position="187"/>
    </location>
</feature>
<organism evidence="4 5">
    <name type="scientific">Tilletiaria anomala (strain ATCC 24038 / CBS 436.72 / UBC 951)</name>
    <dbReference type="NCBI Taxonomy" id="1037660"/>
    <lineage>
        <taxon>Eukaryota</taxon>
        <taxon>Fungi</taxon>
        <taxon>Dikarya</taxon>
        <taxon>Basidiomycota</taxon>
        <taxon>Ustilaginomycotina</taxon>
        <taxon>Exobasidiomycetes</taxon>
        <taxon>Georgefischeriales</taxon>
        <taxon>Tilletiariaceae</taxon>
        <taxon>Tilletiaria</taxon>
    </lineage>
</organism>
<dbReference type="Pfam" id="PF04969">
    <property type="entry name" value="CS"/>
    <property type="match status" value="1"/>
</dbReference>
<accession>A0A066VGI6</accession>
<dbReference type="OMA" id="KVHMTAD"/>
<protein>
    <submittedName>
        <fullName evidence="4">SGS-domain-containing protein</fullName>
    </submittedName>
</protein>
<feature type="domain" description="CS" evidence="3">
    <location>
        <begin position="1"/>
        <end position="88"/>
    </location>
</feature>
<sequence length="210" mass="22516">RFDYYQTDTSVTVTVFVKGVTEDRLDVQFGEHSLHVAIKGADGSETALKIDPLFASVNAQASAYKILSTKVEVSLVKAAPGVRWAGLQGDTGGIIAGSSNSSTIPMSVPTDPAAESSSGPSASAPGKRPSNKWDALDYDTLAESKQEEDSDINKFFQKIYANANEDTRRAMMKSFQESNGTALSTNWEEVGKGRVETQPPDGMVPRKYGA</sequence>
<dbReference type="PROSITE" id="PS51203">
    <property type="entry name" value="CS"/>
    <property type="match status" value="1"/>
</dbReference>
<dbReference type="Gene3D" id="2.60.40.790">
    <property type="match status" value="1"/>
</dbReference>
<feature type="region of interest" description="Disordered" evidence="1">
    <location>
        <begin position="96"/>
        <end position="132"/>
    </location>
</feature>
<dbReference type="CDD" id="cd06466">
    <property type="entry name" value="p23_CS_SGT1_like"/>
    <property type="match status" value="1"/>
</dbReference>
<reference evidence="4 5" key="1">
    <citation type="submission" date="2014-05" db="EMBL/GenBank/DDBJ databases">
        <title>Draft genome sequence of a rare smut relative, Tilletiaria anomala UBC 951.</title>
        <authorList>
            <consortium name="DOE Joint Genome Institute"/>
            <person name="Toome M."/>
            <person name="Kuo A."/>
            <person name="Henrissat B."/>
            <person name="Lipzen A."/>
            <person name="Tritt A."/>
            <person name="Yoshinaga Y."/>
            <person name="Zane M."/>
            <person name="Barry K."/>
            <person name="Grigoriev I.V."/>
            <person name="Spatafora J.W."/>
            <person name="Aimea M.C."/>
        </authorList>
    </citation>
    <scope>NUCLEOTIDE SEQUENCE [LARGE SCALE GENOMIC DNA]</scope>
    <source>
        <strain evidence="4 5">UBC 951</strain>
    </source>
</reference>
<keyword evidence="5" id="KW-1185">Reference proteome</keyword>
<feature type="non-terminal residue" evidence="4">
    <location>
        <position position="1"/>
    </location>
</feature>
<dbReference type="InterPro" id="IPR008978">
    <property type="entry name" value="HSP20-like_chaperone"/>
</dbReference>
<dbReference type="GeneID" id="25262654"/>
<dbReference type="InterPro" id="IPR007052">
    <property type="entry name" value="CS_dom"/>
</dbReference>
<evidence type="ECO:0000259" key="2">
    <source>
        <dbReference type="PROSITE" id="PS51048"/>
    </source>
</evidence>
<dbReference type="SUPFAM" id="SSF49764">
    <property type="entry name" value="HSP20-like chaperones"/>
    <property type="match status" value="1"/>
</dbReference>
<feature type="region of interest" description="Disordered" evidence="1">
    <location>
        <begin position="174"/>
        <end position="210"/>
    </location>
</feature>
<evidence type="ECO:0000313" key="5">
    <source>
        <dbReference type="Proteomes" id="UP000027361"/>
    </source>
</evidence>
<dbReference type="HOGENOM" id="CLU_039532_2_0_1"/>
<dbReference type="FunCoup" id="A0A066VGI6">
    <property type="interactions" value="465"/>
</dbReference>